<dbReference type="OrthoDB" id="1725517at2759"/>
<keyword evidence="3" id="KW-1185">Reference proteome</keyword>
<dbReference type="AlphaFoldDB" id="A0A9Q1GNG8"/>
<evidence type="ECO:0000313" key="3">
    <source>
        <dbReference type="Proteomes" id="UP001153076"/>
    </source>
</evidence>
<comment type="caution">
    <text evidence="2">The sequence shown here is derived from an EMBL/GenBank/DDBJ whole genome shotgun (WGS) entry which is preliminary data.</text>
</comment>
<name>A0A9Q1GNG8_9CARY</name>
<evidence type="ECO:0000313" key="2">
    <source>
        <dbReference type="EMBL" id="KAJ8422532.1"/>
    </source>
</evidence>
<feature type="compositionally biased region" description="Polar residues" evidence="1">
    <location>
        <begin position="14"/>
        <end position="23"/>
    </location>
</feature>
<organism evidence="2 3">
    <name type="scientific">Carnegiea gigantea</name>
    <dbReference type="NCBI Taxonomy" id="171969"/>
    <lineage>
        <taxon>Eukaryota</taxon>
        <taxon>Viridiplantae</taxon>
        <taxon>Streptophyta</taxon>
        <taxon>Embryophyta</taxon>
        <taxon>Tracheophyta</taxon>
        <taxon>Spermatophyta</taxon>
        <taxon>Magnoliopsida</taxon>
        <taxon>eudicotyledons</taxon>
        <taxon>Gunneridae</taxon>
        <taxon>Pentapetalae</taxon>
        <taxon>Caryophyllales</taxon>
        <taxon>Cactineae</taxon>
        <taxon>Cactaceae</taxon>
        <taxon>Cactoideae</taxon>
        <taxon>Echinocereeae</taxon>
        <taxon>Carnegiea</taxon>
    </lineage>
</organism>
<evidence type="ECO:0008006" key="4">
    <source>
        <dbReference type="Google" id="ProtNLM"/>
    </source>
</evidence>
<sequence>MEVSEHPMLRRPSRMTSPSKPHNTQKYYEFHEQNGHNTAECWELRKALHELANKDRLTSRFLRKEHEPAWPEPQDKECSTEIVATIAGGYVEGITQFAAPDLLPLARGDAILREALYKICITRLNDRTVELYPINVGDFVLRCTEAVACAGEHGKLTANWEGLYKVEIHQLKISTLSLGAATILHVLDISLEVALQAKGIRCQGHMEFPIKLGALLTSPPLALVLGLG</sequence>
<evidence type="ECO:0000256" key="1">
    <source>
        <dbReference type="SAM" id="MobiDB-lite"/>
    </source>
</evidence>
<dbReference type="EMBL" id="JAKOGI010002230">
    <property type="protein sequence ID" value="KAJ8422532.1"/>
    <property type="molecule type" value="Genomic_DNA"/>
</dbReference>
<proteinExistence type="predicted"/>
<reference evidence="2" key="1">
    <citation type="submission" date="2022-04" db="EMBL/GenBank/DDBJ databases">
        <title>Carnegiea gigantea Genome sequencing and assembly v2.</title>
        <authorList>
            <person name="Copetti D."/>
            <person name="Sanderson M.J."/>
            <person name="Burquez A."/>
            <person name="Wojciechowski M.F."/>
        </authorList>
    </citation>
    <scope>NUCLEOTIDE SEQUENCE</scope>
    <source>
        <strain evidence="2">SGP5-SGP5p</strain>
        <tissue evidence="2">Aerial part</tissue>
    </source>
</reference>
<protein>
    <recommendedName>
        <fullName evidence="4">Reverse transcriptase domain-containing protein</fullName>
    </recommendedName>
</protein>
<feature type="region of interest" description="Disordered" evidence="1">
    <location>
        <begin position="1"/>
        <end position="23"/>
    </location>
</feature>
<accession>A0A9Q1GNG8</accession>
<gene>
    <name evidence="2" type="ORF">Cgig2_028312</name>
</gene>
<dbReference type="Proteomes" id="UP001153076">
    <property type="component" value="Unassembled WGS sequence"/>
</dbReference>